<feature type="region of interest" description="Disordered" evidence="11">
    <location>
        <begin position="1"/>
        <end position="105"/>
    </location>
</feature>
<evidence type="ECO:0000313" key="14">
    <source>
        <dbReference type="Proteomes" id="UP000835052"/>
    </source>
</evidence>
<keyword evidence="5" id="KW-0970">Cilium biogenesis/degradation</keyword>
<feature type="compositionally biased region" description="Basic and acidic residues" evidence="11">
    <location>
        <begin position="24"/>
        <end position="46"/>
    </location>
</feature>
<keyword evidence="9" id="KW-0966">Cell projection</keyword>
<dbReference type="PANTHER" id="PTHR28388">
    <property type="entry name" value="TRANSMEMBRANE PROTEIN 237"/>
    <property type="match status" value="1"/>
</dbReference>
<evidence type="ECO:0000256" key="10">
    <source>
        <dbReference type="ARBA" id="ARBA00025631"/>
    </source>
</evidence>
<dbReference type="InterPro" id="IPR029409">
    <property type="entry name" value="TMEM237"/>
</dbReference>
<evidence type="ECO:0000256" key="2">
    <source>
        <dbReference type="ARBA" id="ARBA00004141"/>
    </source>
</evidence>
<evidence type="ECO:0000256" key="6">
    <source>
        <dbReference type="ARBA" id="ARBA00022989"/>
    </source>
</evidence>
<dbReference type="GO" id="GO:0035869">
    <property type="term" value="C:ciliary transition zone"/>
    <property type="evidence" value="ECO:0007669"/>
    <property type="project" value="TreeGrafter"/>
</dbReference>
<comment type="similarity">
    <text evidence="3">Belongs to the TMEM237 family.</text>
</comment>
<feature type="transmembrane region" description="Helical" evidence="12">
    <location>
        <begin position="198"/>
        <end position="218"/>
    </location>
</feature>
<dbReference type="PANTHER" id="PTHR28388:SF1">
    <property type="entry name" value="TRANSMEMBRANE PROTEIN 237"/>
    <property type="match status" value="1"/>
</dbReference>
<dbReference type="EMBL" id="CAJGYM010000006">
    <property type="protein sequence ID" value="CAD6187138.1"/>
    <property type="molecule type" value="Genomic_DNA"/>
</dbReference>
<dbReference type="AlphaFoldDB" id="A0A8S1GX51"/>
<evidence type="ECO:0000313" key="13">
    <source>
        <dbReference type="EMBL" id="CAD6187138.1"/>
    </source>
</evidence>
<keyword evidence="14" id="KW-1185">Reference proteome</keyword>
<dbReference type="GO" id="GO:0060271">
    <property type="term" value="P:cilium assembly"/>
    <property type="evidence" value="ECO:0007669"/>
    <property type="project" value="TreeGrafter"/>
</dbReference>
<keyword evidence="6 12" id="KW-1133">Transmembrane helix</keyword>
<comment type="function">
    <text evidence="10">Component of the transition zone in primary cilia. Required for ciliogenesis.</text>
</comment>
<keyword evidence="4 12" id="KW-0812">Transmembrane</keyword>
<evidence type="ECO:0000256" key="11">
    <source>
        <dbReference type="SAM" id="MobiDB-lite"/>
    </source>
</evidence>
<feature type="compositionally biased region" description="Basic and acidic residues" evidence="11">
    <location>
        <begin position="94"/>
        <end position="105"/>
    </location>
</feature>
<feature type="transmembrane region" description="Helical" evidence="12">
    <location>
        <begin position="283"/>
        <end position="303"/>
    </location>
</feature>
<evidence type="ECO:0000256" key="5">
    <source>
        <dbReference type="ARBA" id="ARBA00022794"/>
    </source>
</evidence>
<evidence type="ECO:0000256" key="1">
    <source>
        <dbReference type="ARBA" id="ARBA00004138"/>
    </source>
</evidence>
<comment type="subcellular location">
    <subcellularLocation>
        <location evidence="1">Cell projection</location>
        <location evidence="1">Cilium</location>
    </subcellularLocation>
    <subcellularLocation>
        <location evidence="2">Membrane</location>
        <topology evidence="2">Multi-pass membrane protein</topology>
    </subcellularLocation>
</comment>
<proteinExistence type="inferred from homology"/>
<evidence type="ECO:0000256" key="7">
    <source>
        <dbReference type="ARBA" id="ARBA00023069"/>
    </source>
</evidence>
<comment type="caution">
    <text evidence="13">The sequence shown here is derived from an EMBL/GenBank/DDBJ whole genome shotgun (WGS) entry which is preliminary data.</text>
</comment>
<dbReference type="Pfam" id="PF15383">
    <property type="entry name" value="TMEM237"/>
    <property type="match status" value="1"/>
</dbReference>
<evidence type="ECO:0000256" key="9">
    <source>
        <dbReference type="ARBA" id="ARBA00023273"/>
    </source>
</evidence>
<accession>A0A8S1GX51</accession>
<gene>
    <name evidence="13" type="ORF">CAUJ_LOCUS3057</name>
</gene>
<keyword evidence="8 12" id="KW-0472">Membrane</keyword>
<evidence type="ECO:0000256" key="4">
    <source>
        <dbReference type="ARBA" id="ARBA00022692"/>
    </source>
</evidence>
<evidence type="ECO:0000256" key="3">
    <source>
        <dbReference type="ARBA" id="ARBA00008783"/>
    </source>
</evidence>
<feature type="transmembrane region" description="Helical" evidence="12">
    <location>
        <begin position="323"/>
        <end position="348"/>
    </location>
</feature>
<name>A0A8S1GX51_9PELO</name>
<feature type="transmembrane region" description="Helical" evidence="12">
    <location>
        <begin position="238"/>
        <end position="262"/>
    </location>
</feature>
<organism evidence="13 14">
    <name type="scientific">Caenorhabditis auriculariae</name>
    <dbReference type="NCBI Taxonomy" id="2777116"/>
    <lineage>
        <taxon>Eukaryota</taxon>
        <taxon>Metazoa</taxon>
        <taxon>Ecdysozoa</taxon>
        <taxon>Nematoda</taxon>
        <taxon>Chromadorea</taxon>
        <taxon>Rhabditida</taxon>
        <taxon>Rhabditina</taxon>
        <taxon>Rhabditomorpha</taxon>
        <taxon>Rhabditoidea</taxon>
        <taxon>Rhabditidae</taxon>
        <taxon>Peloderinae</taxon>
        <taxon>Caenorhabditis</taxon>
    </lineage>
</organism>
<sequence length="392" mass="45248">MSKPQPRIIRVISSEINDPPPPEEPPREVNEDVHDGNDNPPEKSNFEPETAPEEIEEAQQDNEDRNPEDIPEDPQTSGPTRRRFSLPKIPAYPLEKKVQAGKSEIDPEKRKSINLDIYKDFRQSNDQKGYRYEDQIVHVECEGKFQTMKKGIFQIERMLEKEHREEMEKREMFVIPSRLHDIGSAYHLQRSFNNFSSIIQGFLAGLTLALAVFAFNFATEVDHYKPLKLRSRDLLTRGYRWMSMPIHAVFTFAFTLGLVTSIDRIGVYKMQHFLSYKLFWEALSDNSFIGIVLWSGGLFSTLMCIRFDEALSPVKEEAVLTPYLLLLWRVCSVSRAVCAALGWLLFAFRNDADLVSRHLKFAVIEDVKHSEGVTAESIAERRHLTLEALRMI</sequence>
<feature type="compositionally biased region" description="Acidic residues" evidence="11">
    <location>
        <begin position="50"/>
        <end position="61"/>
    </location>
</feature>
<evidence type="ECO:0000256" key="8">
    <source>
        <dbReference type="ARBA" id="ARBA00023136"/>
    </source>
</evidence>
<protein>
    <submittedName>
        <fullName evidence="13">Uncharacterized protein</fullName>
    </submittedName>
</protein>
<evidence type="ECO:0000256" key="12">
    <source>
        <dbReference type="SAM" id="Phobius"/>
    </source>
</evidence>
<reference evidence="13" key="1">
    <citation type="submission" date="2020-10" db="EMBL/GenBank/DDBJ databases">
        <authorList>
            <person name="Kikuchi T."/>
        </authorList>
    </citation>
    <scope>NUCLEOTIDE SEQUENCE</scope>
    <source>
        <strain evidence="13">NKZ352</strain>
    </source>
</reference>
<dbReference type="GO" id="GO:0016020">
    <property type="term" value="C:membrane"/>
    <property type="evidence" value="ECO:0007669"/>
    <property type="project" value="UniProtKB-SubCell"/>
</dbReference>
<dbReference type="Proteomes" id="UP000835052">
    <property type="component" value="Unassembled WGS sequence"/>
</dbReference>
<dbReference type="OrthoDB" id="550113at2759"/>
<keyword evidence="7" id="KW-0969">Cilium</keyword>